<keyword evidence="2" id="KW-1185">Reference proteome</keyword>
<evidence type="ECO:0000313" key="2">
    <source>
        <dbReference type="Proteomes" id="UP000245412"/>
    </source>
</evidence>
<dbReference type="EMBL" id="QGGY01000015">
    <property type="protein sequence ID" value="PWJ72918.1"/>
    <property type="molecule type" value="Genomic_DNA"/>
</dbReference>
<evidence type="ECO:0000313" key="1">
    <source>
        <dbReference type="EMBL" id="PWJ72918.1"/>
    </source>
</evidence>
<dbReference type="RefSeq" id="WP_257497873.1">
    <property type="nucleotide sequence ID" value="NZ_JANKBI010000015.1"/>
</dbReference>
<organism evidence="1 2">
    <name type="scientific">Murimonas intestini</name>
    <dbReference type="NCBI Taxonomy" id="1337051"/>
    <lineage>
        <taxon>Bacteria</taxon>
        <taxon>Bacillati</taxon>
        <taxon>Bacillota</taxon>
        <taxon>Clostridia</taxon>
        <taxon>Lachnospirales</taxon>
        <taxon>Lachnospiraceae</taxon>
        <taxon>Murimonas</taxon>
    </lineage>
</organism>
<dbReference type="Proteomes" id="UP000245412">
    <property type="component" value="Unassembled WGS sequence"/>
</dbReference>
<proteinExistence type="predicted"/>
<comment type="caution">
    <text evidence="1">The sequence shown here is derived from an EMBL/GenBank/DDBJ whole genome shotgun (WGS) entry which is preliminary data.</text>
</comment>
<reference evidence="1 2" key="1">
    <citation type="submission" date="2018-05" db="EMBL/GenBank/DDBJ databases">
        <authorList>
            <person name="Goeker M."/>
            <person name="Huntemann M."/>
            <person name="Clum A."/>
            <person name="Pillay M."/>
            <person name="Palaniappan K."/>
            <person name="Varghese N."/>
            <person name="Mikhailova N."/>
            <person name="Stamatis D."/>
            <person name="Reddy T."/>
            <person name="Daum C."/>
            <person name="Shapiro N."/>
            <person name="Ivanova N."/>
            <person name="Kyrpides N."/>
            <person name="Woyke T."/>
        </authorList>
    </citation>
    <scope>NUCLEOTIDE SEQUENCE [LARGE SCALE GENOMIC DNA]</scope>
    <source>
        <strain evidence="1 2">DSM 26524</strain>
    </source>
</reference>
<dbReference type="AlphaFoldDB" id="A0AB73SZC8"/>
<accession>A0AB73SZC8</accession>
<gene>
    <name evidence="1" type="ORF">C7383_11574</name>
</gene>
<name>A0AB73SZC8_9FIRM</name>
<sequence>MSKLSKREKCEKYFWMNGASVVTKCPDCNFYFTVGVGYQFEGGKLIPVGCPRCHRKIAMPVLKDKKTLAC</sequence>
<protein>
    <submittedName>
        <fullName evidence="1">Uncharacterized protein</fullName>
    </submittedName>
</protein>